<dbReference type="PRINTS" id="PR00281">
    <property type="entry name" value="HOKGEFTOXIC"/>
</dbReference>
<organism evidence="9 10">
    <name type="scientific">Escherichia coli</name>
    <dbReference type="NCBI Taxonomy" id="562"/>
    <lineage>
        <taxon>Bacteria</taxon>
        <taxon>Pseudomonadati</taxon>
        <taxon>Pseudomonadota</taxon>
        <taxon>Gammaproteobacteria</taxon>
        <taxon>Enterobacterales</taxon>
        <taxon>Enterobacteriaceae</taxon>
        <taxon>Escherichia</taxon>
    </lineage>
</organism>
<name>A0A3T4D2X9_ECOLX</name>
<keyword evidence="2" id="KW-1003">Cell membrane</keyword>
<comment type="subcellular location">
    <subcellularLocation>
        <location evidence="1 8">Cell inner membrane</location>
        <topology evidence="1 8">Single-pass membrane protein</topology>
    </subcellularLocation>
</comment>
<evidence type="ECO:0000256" key="3">
    <source>
        <dbReference type="ARBA" id="ARBA00022519"/>
    </source>
</evidence>
<gene>
    <name evidence="9" type="ORF">BTB68_004867</name>
</gene>
<evidence type="ECO:0000256" key="6">
    <source>
        <dbReference type="ARBA" id="ARBA00022989"/>
    </source>
</evidence>
<dbReference type="AlphaFoldDB" id="A0A3T4D2X9"/>
<feature type="transmembrane region" description="Helical" evidence="8">
    <location>
        <begin position="25"/>
        <end position="44"/>
    </location>
</feature>
<keyword evidence="4" id="KW-1277">Toxin-antitoxin system</keyword>
<dbReference type="InterPro" id="IPR000021">
    <property type="entry name" value="Hok/gef_toxin"/>
</dbReference>
<evidence type="ECO:0000313" key="9">
    <source>
        <dbReference type="EMBL" id="EFF8956799.1"/>
    </source>
</evidence>
<dbReference type="Proteomes" id="UP000524010">
    <property type="component" value="Unassembled WGS sequence"/>
</dbReference>
<evidence type="ECO:0000256" key="2">
    <source>
        <dbReference type="ARBA" id="ARBA00022475"/>
    </source>
</evidence>
<protein>
    <submittedName>
        <fullName evidence="9">Type I toxin-antitoxin system Hok family toxin</fullName>
    </submittedName>
</protein>
<dbReference type="InterPro" id="IPR018084">
    <property type="entry name" value="Hok/gef_toxin_CS"/>
</dbReference>
<evidence type="ECO:0000256" key="8">
    <source>
        <dbReference type="RuleBase" id="RU221113"/>
    </source>
</evidence>
<keyword evidence="5 8" id="KW-0812">Transmembrane</keyword>
<proteinExistence type="inferred from homology"/>
<accession>A0A3T4D2X9</accession>
<dbReference type="Pfam" id="PF01848">
    <property type="entry name" value="HOK_GEF"/>
    <property type="match status" value="1"/>
</dbReference>
<reference evidence="9 10" key="1">
    <citation type="submission" date="2020-02" db="EMBL/GenBank/DDBJ databases">
        <authorList>
            <consortium name="PulseNet: The National Subtyping Network for Foodborne Disease Surveillance"/>
            <person name="Tarr C.L."/>
            <person name="Trees E."/>
            <person name="Katz L.S."/>
            <person name="Carleton-Romer H.A."/>
            <person name="Stroika S."/>
            <person name="Kucerova Z."/>
            <person name="Roache K.F."/>
            <person name="Sabol A.L."/>
            <person name="Besser J."/>
            <person name="Gerner-Smidt P."/>
        </authorList>
    </citation>
    <scope>NUCLEOTIDE SEQUENCE [LARGE SCALE GENOMIC DNA]</scope>
    <source>
        <strain evidence="9 10">PNUSAE005278</strain>
    </source>
</reference>
<evidence type="ECO:0000256" key="4">
    <source>
        <dbReference type="ARBA" id="ARBA00022649"/>
    </source>
</evidence>
<dbReference type="GO" id="GO:0005886">
    <property type="term" value="C:plasma membrane"/>
    <property type="evidence" value="ECO:0007669"/>
    <property type="project" value="UniProtKB-SubCell"/>
</dbReference>
<keyword evidence="7 8" id="KW-0472">Membrane</keyword>
<comment type="similarity">
    <text evidence="8">Belongs to the hok/gef family.</text>
</comment>
<dbReference type="PROSITE" id="PS00556">
    <property type="entry name" value="HOK_GEF"/>
    <property type="match status" value="1"/>
</dbReference>
<evidence type="ECO:0000256" key="5">
    <source>
        <dbReference type="ARBA" id="ARBA00022692"/>
    </source>
</evidence>
<comment type="caution">
    <text evidence="9">The sequence shown here is derived from an EMBL/GenBank/DDBJ whole genome shotgun (WGS) entry which is preliminary data.</text>
</comment>
<evidence type="ECO:0000256" key="7">
    <source>
        <dbReference type="ARBA" id="ARBA00023136"/>
    </source>
</evidence>
<evidence type="ECO:0000313" key="10">
    <source>
        <dbReference type="Proteomes" id="UP000524010"/>
    </source>
</evidence>
<evidence type="ECO:0000256" key="1">
    <source>
        <dbReference type="ARBA" id="ARBA00004377"/>
    </source>
</evidence>
<dbReference type="EMBL" id="AASRHK010000092">
    <property type="protein sequence ID" value="EFF8956799.1"/>
    <property type="molecule type" value="Genomic_DNA"/>
</dbReference>
<keyword evidence="3" id="KW-0997">Cell inner membrane</keyword>
<sequence length="70" mass="7818">MTCTLRLASYAPKGKEQQAMKQQKAMLIALIVICITVVVTVLVTRKDLCEVRIRTGQTEVAVFTAYESEK</sequence>
<keyword evidence="6 8" id="KW-1133">Transmembrane helix</keyword>